<dbReference type="Pfam" id="PF03772">
    <property type="entry name" value="Competence"/>
    <property type="match status" value="1"/>
</dbReference>
<protein>
    <submittedName>
        <fullName evidence="10">Competence protein</fullName>
    </submittedName>
</protein>
<evidence type="ECO:0000256" key="6">
    <source>
        <dbReference type="SAM" id="MobiDB-lite"/>
    </source>
</evidence>
<dbReference type="Pfam" id="PF13567">
    <property type="entry name" value="DUF4131"/>
    <property type="match status" value="1"/>
</dbReference>
<keyword evidence="4 7" id="KW-1133">Transmembrane helix</keyword>
<evidence type="ECO:0000256" key="5">
    <source>
        <dbReference type="ARBA" id="ARBA00023136"/>
    </source>
</evidence>
<proteinExistence type="predicted"/>
<feature type="transmembrane region" description="Helical" evidence="7">
    <location>
        <begin position="340"/>
        <end position="367"/>
    </location>
</feature>
<evidence type="ECO:0000256" key="7">
    <source>
        <dbReference type="SAM" id="Phobius"/>
    </source>
</evidence>
<comment type="caution">
    <text evidence="10">The sequence shown here is derived from an EMBL/GenBank/DDBJ whole genome shotgun (WGS) entry which is preliminary data.</text>
</comment>
<keyword evidence="11" id="KW-1185">Reference proteome</keyword>
<reference evidence="10" key="1">
    <citation type="journal article" date="2014" name="Int. J. Syst. Evol. Microbiol.">
        <title>Complete genome sequence of Corynebacterium casei LMG S-19264T (=DSM 44701T), isolated from a smear-ripened cheese.</title>
        <authorList>
            <consortium name="US DOE Joint Genome Institute (JGI-PGF)"/>
            <person name="Walter F."/>
            <person name="Albersmeier A."/>
            <person name="Kalinowski J."/>
            <person name="Ruckert C."/>
        </authorList>
    </citation>
    <scope>NUCLEOTIDE SEQUENCE</scope>
    <source>
        <strain evidence="10">KCTC 42249</strain>
    </source>
</reference>
<dbReference type="PANTHER" id="PTHR30619">
    <property type="entry name" value="DNA INTERNALIZATION/COMPETENCE PROTEIN COMEC/REC2"/>
    <property type="match status" value="1"/>
</dbReference>
<dbReference type="PANTHER" id="PTHR30619:SF1">
    <property type="entry name" value="RECOMBINATION PROTEIN 2"/>
    <property type="match status" value="1"/>
</dbReference>
<dbReference type="NCBIfam" id="TIGR00360">
    <property type="entry name" value="ComEC_N-term"/>
    <property type="match status" value="1"/>
</dbReference>
<dbReference type="EMBL" id="BMZQ01000001">
    <property type="protein sequence ID" value="GHD08904.1"/>
    <property type="molecule type" value="Genomic_DNA"/>
</dbReference>
<name>A0A8J3DLX2_9HYPH</name>
<feature type="domain" description="DUF4131" evidence="9">
    <location>
        <begin position="2"/>
        <end position="118"/>
    </location>
</feature>
<feature type="transmembrane region" description="Helical" evidence="7">
    <location>
        <begin position="188"/>
        <end position="215"/>
    </location>
</feature>
<keyword evidence="5 7" id="KW-0472">Membrane</keyword>
<gene>
    <name evidence="10" type="ORF">GCM10016234_09000</name>
</gene>
<feature type="transmembrane region" description="Helical" evidence="7">
    <location>
        <begin position="379"/>
        <end position="399"/>
    </location>
</feature>
<accession>A0A8J3DLX2</accession>
<evidence type="ECO:0000313" key="10">
    <source>
        <dbReference type="EMBL" id="GHD08904.1"/>
    </source>
</evidence>
<evidence type="ECO:0000313" key="11">
    <source>
        <dbReference type="Proteomes" id="UP000630142"/>
    </source>
</evidence>
<feature type="transmembrane region" description="Helical" evidence="7">
    <location>
        <begin position="227"/>
        <end position="245"/>
    </location>
</feature>
<evidence type="ECO:0000259" key="8">
    <source>
        <dbReference type="Pfam" id="PF03772"/>
    </source>
</evidence>
<feature type="transmembrane region" description="Helical" evidence="7">
    <location>
        <begin position="432"/>
        <end position="455"/>
    </location>
</feature>
<keyword evidence="3 7" id="KW-0812">Transmembrane</keyword>
<feature type="transmembrane region" description="Helical" evidence="7">
    <location>
        <begin position="155"/>
        <end position="176"/>
    </location>
</feature>
<organism evidence="10 11">
    <name type="scientific">Tianweitania populi</name>
    <dbReference type="NCBI Taxonomy" id="1607949"/>
    <lineage>
        <taxon>Bacteria</taxon>
        <taxon>Pseudomonadati</taxon>
        <taxon>Pseudomonadota</taxon>
        <taxon>Alphaproteobacteria</taxon>
        <taxon>Hyphomicrobiales</taxon>
        <taxon>Phyllobacteriaceae</taxon>
        <taxon>Tianweitania</taxon>
    </lineage>
</organism>
<evidence type="ECO:0000256" key="4">
    <source>
        <dbReference type="ARBA" id="ARBA00022989"/>
    </source>
</evidence>
<dbReference type="GO" id="GO:0005886">
    <property type="term" value="C:plasma membrane"/>
    <property type="evidence" value="ECO:0007669"/>
    <property type="project" value="UniProtKB-SubCell"/>
</dbReference>
<feature type="region of interest" description="Disordered" evidence="6">
    <location>
        <begin position="642"/>
        <end position="689"/>
    </location>
</feature>
<sequence>MLAMLVGVASAKIETERKATPILGSPIATEVTGRVVLVELQESGRTRLTLDVLSTARPTLRYAPDRVRATARQVPDKLLPGEVVRGVVRLMPPSGPVRPGSYDFAFQSYFDGLGAIGFFLRNPVRAGSGPEPAWSQSLAQSVERLRMTIADKIRAVIPGASGEIAAALIAGVRAGIPEAVNEDLRITGLAHVLSISGLHMALAAATIMGSMRALFALFPGFSARYPVKKVAAFVALAGTGFYLLLAGDQVAANRSFLMVAVMLTAILFDRAALSMRNLAIAALIILLITPHEVMGPSFQMSFAATAALIAGYAGWKQWRSKSRRHTPPTSRSPLARILRYLVVLIAGSVATSILAGSATSIFGAYHFQRVSPLTLLANLATMPIIGILIMPPAVLAVALMPLGLEALPLMVMGFGLDLMLGVAHWLAERSPLDAVGIVPASTLTLFTIALVVGCFTTTRLRLLALPFLFAGTLTFAGRQVPDLYISEDARLIAVATETGRLAVNRTRPNAFTTQDWQRAASAMTLVKPEVGKGVDAAPSDHFLCIDDVCTINHSRGGSIMSLPEGRDLKAHCTDAAVIVIDDATVNSRACRGSKQVVLTKRDLAQKGSATITIDPESGKPTVQHALARPYRPWHHHRRFAREARGMAPYKRQPRDAASKPPEQTKPPAGVPAEEPPSTSGSGQPDDPEP</sequence>
<reference evidence="10" key="2">
    <citation type="submission" date="2020-09" db="EMBL/GenBank/DDBJ databases">
        <authorList>
            <person name="Sun Q."/>
            <person name="Kim S."/>
        </authorList>
    </citation>
    <scope>NUCLEOTIDE SEQUENCE</scope>
    <source>
        <strain evidence="10">KCTC 42249</strain>
    </source>
</reference>
<dbReference type="Proteomes" id="UP000630142">
    <property type="component" value="Unassembled WGS sequence"/>
</dbReference>
<dbReference type="InterPro" id="IPR004477">
    <property type="entry name" value="ComEC_N"/>
</dbReference>
<feature type="transmembrane region" description="Helical" evidence="7">
    <location>
        <begin position="275"/>
        <end position="291"/>
    </location>
</feature>
<evidence type="ECO:0000256" key="1">
    <source>
        <dbReference type="ARBA" id="ARBA00004651"/>
    </source>
</evidence>
<feature type="domain" description="ComEC/Rec2-related protein" evidence="8">
    <location>
        <begin position="168"/>
        <end position="456"/>
    </location>
</feature>
<keyword evidence="2" id="KW-1003">Cell membrane</keyword>
<feature type="transmembrane region" description="Helical" evidence="7">
    <location>
        <begin position="462"/>
        <end position="480"/>
    </location>
</feature>
<dbReference type="InterPro" id="IPR052159">
    <property type="entry name" value="Competence_DNA_uptake"/>
</dbReference>
<feature type="transmembrane region" description="Helical" evidence="7">
    <location>
        <begin position="406"/>
        <end position="426"/>
    </location>
</feature>
<dbReference type="InterPro" id="IPR025405">
    <property type="entry name" value="DUF4131"/>
</dbReference>
<evidence type="ECO:0000259" key="9">
    <source>
        <dbReference type="Pfam" id="PF13567"/>
    </source>
</evidence>
<comment type="subcellular location">
    <subcellularLocation>
        <location evidence="1">Cell membrane</location>
        <topology evidence="1">Multi-pass membrane protein</topology>
    </subcellularLocation>
</comment>
<evidence type="ECO:0000256" key="3">
    <source>
        <dbReference type="ARBA" id="ARBA00022692"/>
    </source>
</evidence>
<feature type="transmembrane region" description="Helical" evidence="7">
    <location>
        <begin position="297"/>
        <end position="315"/>
    </location>
</feature>
<dbReference type="AlphaFoldDB" id="A0A8J3DLX2"/>
<evidence type="ECO:0000256" key="2">
    <source>
        <dbReference type="ARBA" id="ARBA00022475"/>
    </source>
</evidence>